<gene>
    <name evidence="4" type="ORF">QR98_0088760</name>
</gene>
<evidence type="ECO:0000259" key="3">
    <source>
        <dbReference type="PROSITE" id="PS50127"/>
    </source>
</evidence>
<dbReference type="PANTHER" id="PTHR24067">
    <property type="entry name" value="UBIQUITIN-CONJUGATING ENZYME E2"/>
    <property type="match status" value="1"/>
</dbReference>
<feature type="domain" description="UBC core" evidence="3">
    <location>
        <begin position="5"/>
        <end position="155"/>
    </location>
</feature>
<feature type="transmembrane region" description="Helical" evidence="2">
    <location>
        <begin position="232"/>
        <end position="250"/>
    </location>
</feature>
<evidence type="ECO:0000313" key="4">
    <source>
        <dbReference type="EMBL" id="KPM10323.1"/>
    </source>
</evidence>
<evidence type="ECO:0000256" key="1">
    <source>
        <dbReference type="SAM" id="MobiDB-lite"/>
    </source>
</evidence>
<evidence type="ECO:0000313" key="5">
    <source>
        <dbReference type="Proteomes" id="UP000616769"/>
    </source>
</evidence>
<feature type="compositionally biased region" description="Polar residues" evidence="1">
    <location>
        <begin position="200"/>
        <end position="224"/>
    </location>
</feature>
<dbReference type="SUPFAM" id="SSF54495">
    <property type="entry name" value="UBC-like"/>
    <property type="match status" value="1"/>
</dbReference>
<dbReference type="Gene3D" id="3.10.110.10">
    <property type="entry name" value="Ubiquitin Conjugating Enzyme"/>
    <property type="match status" value="1"/>
</dbReference>
<dbReference type="OrthoDB" id="1158011at2759"/>
<dbReference type="VEuPathDB" id="VectorBase:SSCA003323"/>
<keyword evidence="2" id="KW-0472">Membrane</keyword>
<dbReference type="InterPro" id="IPR016135">
    <property type="entry name" value="UBQ-conjugating_enzyme/RWD"/>
</dbReference>
<organism evidence="4 5">
    <name type="scientific">Sarcoptes scabiei</name>
    <name type="common">Itch mite</name>
    <name type="synonym">Acarus scabiei</name>
    <dbReference type="NCBI Taxonomy" id="52283"/>
    <lineage>
        <taxon>Eukaryota</taxon>
        <taxon>Metazoa</taxon>
        <taxon>Ecdysozoa</taxon>
        <taxon>Arthropoda</taxon>
        <taxon>Chelicerata</taxon>
        <taxon>Arachnida</taxon>
        <taxon>Acari</taxon>
        <taxon>Acariformes</taxon>
        <taxon>Sarcoptiformes</taxon>
        <taxon>Astigmata</taxon>
        <taxon>Psoroptidia</taxon>
        <taxon>Sarcoptoidea</taxon>
        <taxon>Sarcoptidae</taxon>
        <taxon>Sarcoptinae</taxon>
        <taxon>Sarcoptes</taxon>
    </lineage>
</organism>
<feature type="non-terminal residue" evidence="4">
    <location>
        <position position="259"/>
    </location>
</feature>
<dbReference type="PROSITE" id="PS50127">
    <property type="entry name" value="UBC_2"/>
    <property type="match status" value="1"/>
</dbReference>
<dbReference type="FunFam" id="3.10.110.10:FF:000086">
    <property type="entry name" value="Ubiquitin-conjugating enzyme E2 J1"/>
    <property type="match status" value="1"/>
</dbReference>
<accession>A0A132AHC4</accession>
<dbReference type="SMART" id="SM00212">
    <property type="entry name" value="UBCc"/>
    <property type="match status" value="1"/>
</dbReference>
<dbReference type="AlphaFoldDB" id="A0A132AHC4"/>
<comment type="caution">
    <text evidence="4">The sequence shown here is derived from an EMBL/GenBank/DDBJ whole genome shotgun (WGS) entry which is preliminary data.</text>
</comment>
<keyword evidence="2" id="KW-1133">Transmembrane helix</keyword>
<dbReference type="EMBL" id="JXLN01014934">
    <property type="protein sequence ID" value="KPM10323.1"/>
    <property type="molecule type" value="Genomic_DNA"/>
</dbReference>
<reference evidence="4 5" key="1">
    <citation type="journal article" date="2015" name="Parasit. Vectors">
        <title>Draft genome of the scabies mite.</title>
        <authorList>
            <person name="Rider S.D.Jr."/>
            <person name="Morgan M.S."/>
            <person name="Arlian L.G."/>
        </authorList>
    </citation>
    <scope>NUCLEOTIDE SEQUENCE [LARGE SCALE GENOMIC DNA]</scope>
    <source>
        <strain evidence="4">Arlian Lab</strain>
    </source>
</reference>
<name>A0A132AHC4_SARSC</name>
<proteinExistence type="predicted"/>
<dbReference type="CDD" id="cd23799">
    <property type="entry name" value="UBCc_UBE2J"/>
    <property type="match status" value="1"/>
</dbReference>
<keyword evidence="2" id="KW-0812">Transmembrane</keyword>
<dbReference type="InterPro" id="IPR050113">
    <property type="entry name" value="Ub_conjugating_enzyme"/>
</dbReference>
<sequence length="259" mass="29792">IYLPIAVKRILSEAKELKDATSEYYARPLEDNIFEWHFTVRGASDSEFADGFYHGRILLPSEYPMKPPSIIILTPNGRFELNKKICLSISGHHPETWMPCWSIRTVLLAIISFMPTSPEGHIGGLQYTPDERRILAKRSHEWRCDQCGLIRDHLKRKKIKDKCKLQNEELDNPNEAHQLNHIANLKTDSIKTLKCHSNNDETSISSTNDDTNQSNPRRMPQQSQSIRSQKSFIFYLIYMSLAIGIIALLAERLYAIIPT</sequence>
<dbReference type="InterPro" id="IPR000608">
    <property type="entry name" value="UBC"/>
</dbReference>
<evidence type="ECO:0000256" key="2">
    <source>
        <dbReference type="SAM" id="Phobius"/>
    </source>
</evidence>
<dbReference type="Pfam" id="PF00179">
    <property type="entry name" value="UQ_con"/>
    <property type="match status" value="1"/>
</dbReference>
<feature type="region of interest" description="Disordered" evidence="1">
    <location>
        <begin position="197"/>
        <end position="224"/>
    </location>
</feature>
<protein>
    <submittedName>
        <fullName evidence="4">Ubiquitin-conjugating enzyme E2 J1-like protein</fullName>
    </submittedName>
</protein>
<dbReference type="Proteomes" id="UP000616769">
    <property type="component" value="Unassembled WGS sequence"/>
</dbReference>